<keyword evidence="1" id="KW-0285">Flavoprotein</keyword>
<protein>
    <submittedName>
        <fullName evidence="5">Carbon monoxide dehydrogenase</fullName>
    </submittedName>
</protein>
<dbReference type="InterPro" id="IPR005107">
    <property type="entry name" value="CO_DH_flav_C"/>
</dbReference>
<keyword evidence="6" id="KW-1185">Reference proteome</keyword>
<dbReference type="SUPFAM" id="SSF56176">
    <property type="entry name" value="FAD-binding/transporter-associated domain-like"/>
    <property type="match status" value="1"/>
</dbReference>
<evidence type="ECO:0000256" key="1">
    <source>
        <dbReference type="ARBA" id="ARBA00022630"/>
    </source>
</evidence>
<keyword evidence="2" id="KW-0274">FAD</keyword>
<dbReference type="InterPro" id="IPR002346">
    <property type="entry name" value="Mopterin_DH_FAD-bd"/>
</dbReference>
<evidence type="ECO:0000313" key="5">
    <source>
        <dbReference type="EMBL" id="ANO50768.1"/>
    </source>
</evidence>
<gene>
    <name evidence="5" type="ORF">BA177_05705</name>
</gene>
<name>A0A193LE64_9GAMM</name>
<keyword evidence="3" id="KW-0560">Oxidoreductase</keyword>
<dbReference type="FunFam" id="3.30.465.10:FF:000017">
    <property type="entry name" value="Xanthine dehydrogenase, FAD binding subunit"/>
    <property type="match status" value="1"/>
</dbReference>
<organism evidence="5 6">
    <name type="scientific">Woeseia oceani</name>
    <dbReference type="NCBI Taxonomy" id="1548547"/>
    <lineage>
        <taxon>Bacteria</taxon>
        <taxon>Pseudomonadati</taxon>
        <taxon>Pseudomonadota</taxon>
        <taxon>Gammaproteobacteria</taxon>
        <taxon>Woeseiales</taxon>
        <taxon>Woeseiaceae</taxon>
        <taxon>Woeseia</taxon>
    </lineage>
</organism>
<accession>A0A193LE64</accession>
<dbReference type="Gene3D" id="3.30.43.10">
    <property type="entry name" value="Uridine Diphospho-n-acetylenolpyruvylglucosamine Reductase, domain 2"/>
    <property type="match status" value="1"/>
</dbReference>
<dbReference type="Proteomes" id="UP000092695">
    <property type="component" value="Chromosome"/>
</dbReference>
<proteinExistence type="predicted"/>
<evidence type="ECO:0000259" key="4">
    <source>
        <dbReference type="PROSITE" id="PS51387"/>
    </source>
</evidence>
<dbReference type="OrthoDB" id="9775084at2"/>
<dbReference type="InterPro" id="IPR036318">
    <property type="entry name" value="FAD-bd_PCMH-like_sf"/>
</dbReference>
<dbReference type="PANTHER" id="PTHR42659:SF2">
    <property type="entry name" value="XANTHINE DEHYDROGENASE SUBUNIT C-RELATED"/>
    <property type="match status" value="1"/>
</dbReference>
<dbReference type="InterPro" id="IPR016169">
    <property type="entry name" value="FAD-bd_PCMH_sub2"/>
</dbReference>
<dbReference type="AlphaFoldDB" id="A0A193LE64"/>
<dbReference type="Pfam" id="PF00941">
    <property type="entry name" value="FAD_binding_5"/>
    <property type="match status" value="1"/>
</dbReference>
<dbReference type="SUPFAM" id="SSF55447">
    <property type="entry name" value="CO dehydrogenase flavoprotein C-terminal domain-like"/>
    <property type="match status" value="1"/>
</dbReference>
<dbReference type="InterPro" id="IPR036683">
    <property type="entry name" value="CO_DH_flav_C_dom_sf"/>
</dbReference>
<dbReference type="PANTHER" id="PTHR42659">
    <property type="entry name" value="XANTHINE DEHYDROGENASE SUBUNIT C-RELATED"/>
    <property type="match status" value="1"/>
</dbReference>
<dbReference type="Gene3D" id="3.30.465.10">
    <property type="match status" value="1"/>
</dbReference>
<dbReference type="InterPro" id="IPR016167">
    <property type="entry name" value="FAD-bd_PCMH_sub1"/>
</dbReference>
<dbReference type="EMBL" id="CP016268">
    <property type="protein sequence ID" value="ANO50768.1"/>
    <property type="molecule type" value="Genomic_DNA"/>
</dbReference>
<dbReference type="RefSeq" id="WP_068614027.1">
    <property type="nucleotide sequence ID" value="NZ_CP016268.1"/>
</dbReference>
<dbReference type="STRING" id="1548547.BA177_05705"/>
<sequence length="266" mass="28260">MHAFEYVRPHSLLEAKQLLTADSEATLLAGGMTLLPTLKMRLAEPSKLIDMAGIAELSGVRGAGNTVEIGAMTTHAAVARDTVLQTKLPALAKLAAGIGDAQVRNRGTLGGSIANSDPAADYPAAVLALNATIVTDQREIAADTFFVDMFETALEPTEIIVAVRFEIPKRAAYQKLPSPASRYAVVGVMVAEYDKTVRLAVTGAASCVFRYEAMEHALRHRFSPAALEGIAVDSNTFNSDMHASAEYRAHLVRVMAARAVAASAHD</sequence>
<dbReference type="SMART" id="SM01092">
    <property type="entry name" value="CO_deh_flav_C"/>
    <property type="match status" value="1"/>
</dbReference>
<dbReference type="InterPro" id="IPR016166">
    <property type="entry name" value="FAD-bd_PCMH"/>
</dbReference>
<dbReference type="InterPro" id="IPR051312">
    <property type="entry name" value="Diverse_Substr_Oxidored"/>
</dbReference>
<dbReference type="KEGG" id="woc:BA177_05705"/>
<reference evidence="5 6" key="1">
    <citation type="submission" date="2016-06" db="EMBL/GenBank/DDBJ databases">
        <title>Complete genome sequence of a deep-branching marine Gamma Proteobacterium Woeseia oceani type strain XK5.</title>
        <authorList>
            <person name="Mu D."/>
            <person name="Du Z."/>
        </authorList>
    </citation>
    <scope>NUCLEOTIDE SEQUENCE [LARGE SCALE GENOMIC DNA]</scope>
    <source>
        <strain evidence="5 6">XK5</strain>
    </source>
</reference>
<evidence type="ECO:0000256" key="3">
    <source>
        <dbReference type="ARBA" id="ARBA00023002"/>
    </source>
</evidence>
<feature type="domain" description="FAD-binding PCMH-type" evidence="4">
    <location>
        <begin position="1"/>
        <end position="170"/>
    </location>
</feature>
<dbReference type="GO" id="GO:0071949">
    <property type="term" value="F:FAD binding"/>
    <property type="evidence" value="ECO:0007669"/>
    <property type="project" value="InterPro"/>
</dbReference>
<dbReference type="Gene3D" id="3.30.390.50">
    <property type="entry name" value="CO dehydrogenase flavoprotein, C-terminal domain"/>
    <property type="match status" value="1"/>
</dbReference>
<dbReference type="GO" id="GO:0016491">
    <property type="term" value="F:oxidoreductase activity"/>
    <property type="evidence" value="ECO:0007669"/>
    <property type="project" value="UniProtKB-KW"/>
</dbReference>
<evidence type="ECO:0000313" key="6">
    <source>
        <dbReference type="Proteomes" id="UP000092695"/>
    </source>
</evidence>
<evidence type="ECO:0000256" key="2">
    <source>
        <dbReference type="ARBA" id="ARBA00022827"/>
    </source>
</evidence>
<dbReference type="PROSITE" id="PS51387">
    <property type="entry name" value="FAD_PCMH"/>
    <property type="match status" value="1"/>
</dbReference>